<evidence type="ECO:0000256" key="1">
    <source>
        <dbReference type="SAM" id="MobiDB-lite"/>
    </source>
</evidence>
<sequence>MSNEPPKAPPLYPKSHLLAASGIAALLSLALLVFPSSEVEAKKTTLNLELESPVEQLEQQATPPLANEEAAPPP</sequence>
<evidence type="ECO:0000313" key="2">
    <source>
        <dbReference type="EMBL" id="NES12107.1"/>
    </source>
</evidence>
<feature type="non-terminal residue" evidence="2">
    <location>
        <position position="74"/>
    </location>
</feature>
<feature type="compositionally biased region" description="Low complexity" evidence="1">
    <location>
        <begin position="61"/>
        <end position="74"/>
    </location>
</feature>
<proteinExistence type="predicted"/>
<dbReference type="Proteomes" id="UP000471751">
    <property type="component" value="Unassembled WGS sequence"/>
</dbReference>
<keyword evidence="3" id="KW-1185">Reference proteome</keyword>
<comment type="caution">
    <text evidence="2">The sequence shown here is derived from an EMBL/GenBank/DDBJ whole genome shotgun (WGS) entry which is preliminary data.</text>
</comment>
<evidence type="ECO:0000313" key="3">
    <source>
        <dbReference type="Proteomes" id="UP000471751"/>
    </source>
</evidence>
<dbReference type="EMBL" id="JAAHBT010000470">
    <property type="protein sequence ID" value="NES12107.1"/>
    <property type="molecule type" value="Genomic_DNA"/>
</dbReference>
<organism evidence="2 3">
    <name type="scientific">Pseudomonas laurentiana</name>
    <dbReference type="NCBI Taxonomy" id="2364649"/>
    <lineage>
        <taxon>Bacteria</taxon>
        <taxon>Pseudomonadati</taxon>
        <taxon>Pseudomonadota</taxon>
        <taxon>Gammaproteobacteria</taxon>
        <taxon>Pseudomonadales</taxon>
        <taxon>Pseudomonadaceae</taxon>
        <taxon>Pseudomonas</taxon>
    </lineage>
</organism>
<feature type="region of interest" description="Disordered" evidence="1">
    <location>
        <begin position="50"/>
        <end position="74"/>
    </location>
</feature>
<accession>A0A6I5RVK1</accession>
<dbReference type="AlphaFoldDB" id="A0A6I5RVK1"/>
<protein>
    <submittedName>
        <fullName evidence="2">Peptidase M23</fullName>
    </submittedName>
</protein>
<reference evidence="2 3" key="1">
    <citation type="submission" date="2020-02" db="EMBL/GenBank/DDBJ databases">
        <title>Broccoli isolated Pseudomonas sp.</title>
        <authorList>
            <person name="Fujikawa T."/>
            <person name="Sawada H."/>
        </authorList>
    </citation>
    <scope>NUCLEOTIDE SEQUENCE [LARGE SCALE GENOMIC DNA]</scope>
    <source>
        <strain evidence="2 3">JCM 32154</strain>
    </source>
</reference>
<name>A0A6I5RVK1_9PSED</name>
<gene>
    <name evidence="2" type="ORF">G3O07_24120</name>
</gene>